<protein>
    <submittedName>
        <fullName evidence="1">Uncharacterized protein</fullName>
    </submittedName>
</protein>
<evidence type="ECO:0000313" key="2">
    <source>
        <dbReference type="Proteomes" id="UP001148838"/>
    </source>
</evidence>
<dbReference type="EMBL" id="JAJSOF020000033">
    <property type="protein sequence ID" value="KAJ4429730.1"/>
    <property type="molecule type" value="Genomic_DNA"/>
</dbReference>
<proteinExistence type="predicted"/>
<name>A0ABQ8S6Z6_PERAM</name>
<organism evidence="1 2">
    <name type="scientific">Periplaneta americana</name>
    <name type="common">American cockroach</name>
    <name type="synonym">Blatta americana</name>
    <dbReference type="NCBI Taxonomy" id="6978"/>
    <lineage>
        <taxon>Eukaryota</taxon>
        <taxon>Metazoa</taxon>
        <taxon>Ecdysozoa</taxon>
        <taxon>Arthropoda</taxon>
        <taxon>Hexapoda</taxon>
        <taxon>Insecta</taxon>
        <taxon>Pterygota</taxon>
        <taxon>Neoptera</taxon>
        <taxon>Polyneoptera</taxon>
        <taxon>Dictyoptera</taxon>
        <taxon>Blattodea</taxon>
        <taxon>Blattoidea</taxon>
        <taxon>Blattidae</taxon>
        <taxon>Blattinae</taxon>
        <taxon>Periplaneta</taxon>
    </lineage>
</organism>
<sequence length="168" mass="19718">MSPGSSTESYPAFAHIGLRENPGKNLNQVTCPDRESNPGHLVSRLDALTNKILRKIFDPIQESNTWRILNNRELRDIYKDPDIIALIKSRRLRWLGHVLRRDEDSLLRKAFDYSPRCTKRIGRPRLRWQDQVYDNLCTVGGRQEDAENRDEWRYIVNEAKNLLGFEMP</sequence>
<gene>
    <name evidence="1" type="ORF">ANN_21934</name>
</gene>
<dbReference type="Proteomes" id="UP001148838">
    <property type="component" value="Unassembled WGS sequence"/>
</dbReference>
<evidence type="ECO:0000313" key="1">
    <source>
        <dbReference type="EMBL" id="KAJ4429730.1"/>
    </source>
</evidence>
<comment type="caution">
    <text evidence="1">The sequence shown here is derived from an EMBL/GenBank/DDBJ whole genome shotgun (WGS) entry which is preliminary data.</text>
</comment>
<accession>A0ABQ8S6Z6</accession>
<keyword evidence="2" id="KW-1185">Reference proteome</keyword>
<reference evidence="1 2" key="1">
    <citation type="journal article" date="2022" name="Allergy">
        <title>Genome assembly and annotation of Periplaneta americana reveal a comprehensive cockroach allergen profile.</title>
        <authorList>
            <person name="Wang L."/>
            <person name="Xiong Q."/>
            <person name="Saelim N."/>
            <person name="Wang L."/>
            <person name="Nong W."/>
            <person name="Wan A.T."/>
            <person name="Shi M."/>
            <person name="Liu X."/>
            <person name="Cao Q."/>
            <person name="Hui J.H.L."/>
            <person name="Sookrung N."/>
            <person name="Leung T.F."/>
            <person name="Tungtrongchitr A."/>
            <person name="Tsui S.K.W."/>
        </authorList>
    </citation>
    <scope>NUCLEOTIDE SEQUENCE [LARGE SCALE GENOMIC DNA]</scope>
    <source>
        <strain evidence="1">PWHHKU_190912</strain>
    </source>
</reference>